<evidence type="ECO:0000313" key="2">
    <source>
        <dbReference type="EMBL" id="VHN99824.1"/>
    </source>
</evidence>
<dbReference type="InterPro" id="IPR050570">
    <property type="entry name" value="Cell_wall_metabolism_enzyme"/>
</dbReference>
<dbReference type="Pfam" id="PF01551">
    <property type="entry name" value="Peptidase_M23"/>
    <property type="match status" value="1"/>
</dbReference>
<organism evidence="2 3">
    <name type="scientific">Lawsonella clevelandensis</name>
    <dbReference type="NCBI Taxonomy" id="1528099"/>
    <lineage>
        <taxon>Bacteria</taxon>
        <taxon>Bacillati</taxon>
        <taxon>Actinomycetota</taxon>
        <taxon>Actinomycetes</taxon>
        <taxon>Mycobacteriales</taxon>
        <taxon>Lawsonellaceae</taxon>
        <taxon>Lawsonella</taxon>
    </lineage>
</organism>
<dbReference type="AlphaFoldDB" id="A0A5E3ZVV0"/>
<dbReference type="SUPFAM" id="SSF51261">
    <property type="entry name" value="Duplicated hybrid motif"/>
    <property type="match status" value="1"/>
</dbReference>
<dbReference type="Gene3D" id="2.70.70.10">
    <property type="entry name" value="Glucose Permease (Domain IIA)"/>
    <property type="match status" value="1"/>
</dbReference>
<keyword evidence="3" id="KW-1185">Reference proteome</keyword>
<proteinExistence type="predicted"/>
<dbReference type="InterPro" id="IPR016047">
    <property type="entry name" value="M23ase_b-sheet_dom"/>
</dbReference>
<dbReference type="PANTHER" id="PTHR21666">
    <property type="entry name" value="PEPTIDASE-RELATED"/>
    <property type="match status" value="1"/>
</dbReference>
<dbReference type="PANTHER" id="PTHR21666:SF270">
    <property type="entry name" value="MUREIN HYDROLASE ACTIVATOR ENVC"/>
    <property type="match status" value="1"/>
</dbReference>
<gene>
    <name evidence="2" type="ORF">LC603019_00242</name>
</gene>
<dbReference type="RefSeq" id="WP_276878460.1">
    <property type="nucleotide sequence ID" value="NZ_CAJPTR010000013.1"/>
</dbReference>
<feature type="domain" description="M23ase beta-sheet core" evidence="1">
    <location>
        <begin position="71"/>
        <end position="166"/>
    </location>
</feature>
<dbReference type="CDD" id="cd12797">
    <property type="entry name" value="M23_peptidase"/>
    <property type="match status" value="1"/>
</dbReference>
<dbReference type="EMBL" id="LR584267">
    <property type="protein sequence ID" value="VHN99824.1"/>
    <property type="molecule type" value="Genomic_DNA"/>
</dbReference>
<reference evidence="2 3" key="1">
    <citation type="submission" date="2019-04" db="EMBL/GenBank/DDBJ databases">
        <authorList>
            <person name="Seth-Smith MB H."/>
            <person name="Seth-Smith H."/>
        </authorList>
    </citation>
    <scope>NUCLEOTIDE SEQUENCE [LARGE SCALE GENOMIC DNA]</scope>
    <source>
        <strain evidence="2">USB-603019</strain>
    </source>
</reference>
<dbReference type="GO" id="GO:0004222">
    <property type="term" value="F:metalloendopeptidase activity"/>
    <property type="evidence" value="ECO:0007669"/>
    <property type="project" value="TreeGrafter"/>
</dbReference>
<evidence type="ECO:0000313" key="3">
    <source>
        <dbReference type="Proteomes" id="UP000324288"/>
    </source>
</evidence>
<sequence>MPTLLRSISAGILAILLSMSSAVTLITAALPTAGALPSSTMGQVAEPGYDPPIPGTTVRGFSVGPERWSQGHRGVDLASHVGEVVRAAGPGTVSFAGAVVDRPLVVIDHGPSPLVPPGEHLYTVYEPILPVVSAGQVVRQGQQVGTVIAGHQGCPGVCMHWGARWGHGHAVEYLNPWLVVRNLPLSLLRWVD</sequence>
<evidence type="ECO:0000259" key="1">
    <source>
        <dbReference type="Pfam" id="PF01551"/>
    </source>
</evidence>
<protein>
    <recommendedName>
        <fullName evidence="1">M23ase beta-sheet core domain-containing protein</fullName>
    </recommendedName>
</protein>
<name>A0A5E3ZVV0_9ACTN</name>
<dbReference type="Proteomes" id="UP000324288">
    <property type="component" value="Chromosome"/>
</dbReference>
<accession>A0A5E3ZVV0</accession>
<dbReference type="InterPro" id="IPR011055">
    <property type="entry name" value="Dup_hybrid_motif"/>
</dbReference>